<reference evidence="2" key="1">
    <citation type="submission" date="2012-04" db="EMBL/GenBank/DDBJ databases">
        <title>The Genome Sequence of Loa loa.</title>
        <authorList>
            <consortium name="The Broad Institute Genome Sequencing Platform"/>
            <consortium name="Broad Institute Genome Sequencing Center for Infectious Disease"/>
            <person name="Nutman T.B."/>
            <person name="Fink D.L."/>
            <person name="Russ C."/>
            <person name="Young S."/>
            <person name="Zeng Q."/>
            <person name="Gargeya S."/>
            <person name="Alvarado L."/>
            <person name="Berlin A."/>
            <person name="Chapman S.B."/>
            <person name="Chen Z."/>
            <person name="Freedman E."/>
            <person name="Gellesch M."/>
            <person name="Goldberg J."/>
            <person name="Griggs A."/>
            <person name="Gujja S."/>
            <person name="Heilman E.R."/>
            <person name="Heiman D."/>
            <person name="Howarth C."/>
            <person name="Mehta T."/>
            <person name="Neiman D."/>
            <person name="Pearson M."/>
            <person name="Roberts A."/>
            <person name="Saif S."/>
            <person name="Shea T."/>
            <person name="Shenoy N."/>
            <person name="Sisk P."/>
            <person name="Stolte C."/>
            <person name="Sykes S."/>
            <person name="White J."/>
            <person name="Yandava C."/>
            <person name="Haas B."/>
            <person name="Henn M.R."/>
            <person name="Nusbaum C."/>
            <person name="Birren B."/>
        </authorList>
    </citation>
    <scope>NUCLEOTIDE SEQUENCE [LARGE SCALE GENOMIC DNA]</scope>
</reference>
<evidence type="ECO:0000256" key="1">
    <source>
        <dbReference type="SAM" id="MobiDB-lite"/>
    </source>
</evidence>
<dbReference type="OMA" id="MHAARCI"/>
<dbReference type="AlphaFoldDB" id="A0A1S0TSS6"/>
<proteinExistence type="predicted"/>
<sequence length="169" mass="19061">MSLRYTSWMRACVHACLPVTLISMLAIHKSTHRKKGKERERQRAPALLPSLLPLTAYNRLPFRKKFAIKEAAMSTCNKMQLVLRLLSFNRRIDMHAARCIALPCAVVCDMCSSRFLLITNRIGYFGGKEKGLDTSFPCEIGRVEALEEEGRALKDDESASERRGGQQCG</sequence>
<organism evidence="2">
    <name type="scientific">Loa loa</name>
    <name type="common">Eye worm</name>
    <name type="synonym">Filaria loa</name>
    <dbReference type="NCBI Taxonomy" id="7209"/>
    <lineage>
        <taxon>Eukaryota</taxon>
        <taxon>Metazoa</taxon>
        <taxon>Ecdysozoa</taxon>
        <taxon>Nematoda</taxon>
        <taxon>Chromadorea</taxon>
        <taxon>Rhabditida</taxon>
        <taxon>Spirurina</taxon>
        <taxon>Spiruromorpha</taxon>
        <taxon>Filarioidea</taxon>
        <taxon>Onchocercidae</taxon>
        <taxon>Loa</taxon>
    </lineage>
</organism>
<evidence type="ECO:0000313" key="2">
    <source>
        <dbReference type="EMBL" id="EFO19628.1"/>
    </source>
</evidence>
<dbReference type="KEGG" id="loa:LOAG_08865"/>
<feature type="region of interest" description="Disordered" evidence="1">
    <location>
        <begin position="149"/>
        <end position="169"/>
    </location>
</feature>
<gene>
    <name evidence="2" type="ORF">LOAG_08865</name>
</gene>
<dbReference type="EMBL" id="JH712214">
    <property type="protein sequence ID" value="EFO19628.1"/>
    <property type="molecule type" value="Genomic_DNA"/>
</dbReference>
<name>A0A1S0TSS6_LOALO</name>
<protein>
    <submittedName>
        <fullName evidence="2">Uncharacterized protein</fullName>
    </submittedName>
</protein>
<dbReference type="OrthoDB" id="10579118at2759"/>
<accession>A0A1S0TSS6</accession>
<dbReference type="InParanoid" id="A0A1S0TSS6"/>
<dbReference type="GeneID" id="9946293"/>
<dbReference type="RefSeq" id="XP_003144443.1">
    <property type="nucleotide sequence ID" value="XM_003144395.1"/>
</dbReference>
<dbReference type="CTD" id="9946293"/>